<evidence type="ECO:0000313" key="1">
    <source>
        <dbReference type="EMBL" id="REE02274.1"/>
    </source>
</evidence>
<keyword evidence="2" id="KW-1185">Reference proteome</keyword>
<proteinExistence type="predicted"/>
<sequence>MPNSQRLFQSAIHWPKLEEEDFNRAVELLLTRIYGPEALVINGSGGDKGIDVAVRQDGVIRKIYQLKHFPEGFSGGFKRVRERQIRDSFKRARDNHDDLAEWFLVMPPNPKIGEDEFVQGLAANTDIAVDIWGQAKLDAALLPYPEITAAITRNETVELLVQFNAEKAALAGPGDLSERAEALVAITEGRSDYWATNVHVVDGTAVESYVPKHPAAMEKEPIRTTVDWSFGEEHQSLQDQLQHARDFGSFDPVDLPTAIATITRTGPDWVQPYPSLPKDGVISLTPQIARPSGREIITFEVRDDRGYSKGRFEGVVQARAFGELGVSIKCTFANIATGVMILPKDFNAPGHFSYHLGLSDAFIEDAARVLEMSRALSVGAVVETYFNGGQVGKLRLDSDDGPLELDEFEEQLIEDLLVLQRNIPGAYFHFPSEVAPRDRVMLRVGRRLLEGQATYMPPGMNLVCYLTGKRDETLLRLLREGGAIVSNPEAFGLESQGSKYDLGPVAFYHPRLRVKDADEVIEALEAGTAEGMKVVLQPMDSTLVQVWPADPSRDYTTPPTLVPWNLAGIEYPGESLESP</sequence>
<dbReference type="AlphaFoldDB" id="A0A3D9L9B7"/>
<dbReference type="RefSeq" id="WP_115930580.1">
    <property type="nucleotide sequence ID" value="NZ_QREH01000001.1"/>
</dbReference>
<reference evidence="1 2" key="1">
    <citation type="submission" date="2018-07" db="EMBL/GenBank/DDBJ databases">
        <title>Sequencing the genomes of 1000 actinobacteria strains.</title>
        <authorList>
            <person name="Klenk H.-P."/>
        </authorList>
    </citation>
    <scope>NUCLEOTIDE SEQUENCE [LARGE SCALE GENOMIC DNA]</scope>
    <source>
        <strain evidence="1 2">DSM 14442</strain>
    </source>
</reference>
<dbReference type="Proteomes" id="UP000256727">
    <property type="component" value="Unassembled WGS sequence"/>
</dbReference>
<dbReference type="EMBL" id="QREH01000001">
    <property type="protein sequence ID" value="REE02274.1"/>
    <property type="molecule type" value="Genomic_DNA"/>
</dbReference>
<accession>A0A3D9L9B7</accession>
<name>A0A3D9L9B7_9MICC</name>
<evidence type="ECO:0000313" key="2">
    <source>
        <dbReference type="Proteomes" id="UP000256727"/>
    </source>
</evidence>
<dbReference type="OrthoDB" id="3196580at2"/>
<protein>
    <submittedName>
        <fullName evidence="1">Uncharacterized protein</fullName>
    </submittedName>
</protein>
<organism evidence="1 2">
    <name type="scientific">Citricoccus muralis</name>
    <dbReference type="NCBI Taxonomy" id="169134"/>
    <lineage>
        <taxon>Bacteria</taxon>
        <taxon>Bacillati</taxon>
        <taxon>Actinomycetota</taxon>
        <taxon>Actinomycetes</taxon>
        <taxon>Micrococcales</taxon>
        <taxon>Micrococcaceae</taxon>
        <taxon>Citricoccus</taxon>
    </lineage>
</organism>
<comment type="caution">
    <text evidence="1">The sequence shown here is derived from an EMBL/GenBank/DDBJ whole genome shotgun (WGS) entry which is preliminary data.</text>
</comment>
<gene>
    <name evidence="1" type="ORF">C8E99_0040</name>
</gene>